<evidence type="ECO:0000313" key="3">
    <source>
        <dbReference type="EMBL" id="KAJ1997269.1"/>
    </source>
</evidence>
<accession>A0A9W8BEW4</accession>
<dbReference type="EMBL" id="JANBQF010001423">
    <property type="protein sequence ID" value="KAJ1997269.1"/>
    <property type="molecule type" value="Genomic_DNA"/>
</dbReference>
<dbReference type="OrthoDB" id="5567423at2759"/>
<evidence type="ECO:0000256" key="2">
    <source>
        <dbReference type="SAM" id="Phobius"/>
    </source>
</evidence>
<evidence type="ECO:0000256" key="1">
    <source>
        <dbReference type="SAM" id="MobiDB-lite"/>
    </source>
</evidence>
<reference evidence="3" key="1">
    <citation type="submission" date="2022-07" db="EMBL/GenBank/DDBJ databases">
        <title>Phylogenomic reconstructions and comparative analyses of Kickxellomycotina fungi.</title>
        <authorList>
            <person name="Reynolds N.K."/>
            <person name="Stajich J.E."/>
            <person name="Barry K."/>
            <person name="Grigoriev I.V."/>
            <person name="Crous P."/>
            <person name="Smith M.E."/>
        </authorList>
    </citation>
    <scope>NUCLEOTIDE SEQUENCE</scope>
    <source>
        <strain evidence="3">IMI 214461</strain>
    </source>
</reference>
<proteinExistence type="predicted"/>
<feature type="compositionally biased region" description="Polar residues" evidence="1">
    <location>
        <begin position="186"/>
        <end position="197"/>
    </location>
</feature>
<dbReference type="AlphaFoldDB" id="A0A9W8BEW4"/>
<organism evidence="3 4">
    <name type="scientific">Coemansia thaxteri</name>
    <dbReference type="NCBI Taxonomy" id="2663907"/>
    <lineage>
        <taxon>Eukaryota</taxon>
        <taxon>Fungi</taxon>
        <taxon>Fungi incertae sedis</taxon>
        <taxon>Zoopagomycota</taxon>
        <taxon>Kickxellomycotina</taxon>
        <taxon>Kickxellomycetes</taxon>
        <taxon>Kickxellales</taxon>
        <taxon>Kickxellaceae</taxon>
        <taxon>Coemansia</taxon>
    </lineage>
</organism>
<keyword evidence="2" id="KW-0472">Membrane</keyword>
<feature type="transmembrane region" description="Helical" evidence="2">
    <location>
        <begin position="121"/>
        <end position="142"/>
    </location>
</feature>
<feature type="transmembrane region" description="Helical" evidence="2">
    <location>
        <begin position="74"/>
        <end position="100"/>
    </location>
</feature>
<keyword evidence="2" id="KW-1133">Transmembrane helix</keyword>
<keyword evidence="4" id="KW-1185">Reference proteome</keyword>
<feature type="compositionally biased region" description="Polar residues" evidence="1">
    <location>
        <begin position="206"/>
        <end position="226"/>
    </location>
</feature>
<sequence length="319" mass="35266">MWIHFSSHNTRRYMASAYGQVSWPPLTSKAASCQWPAEGKAYEYEIPEPSMSIAWWQQWVFLEDLVFSFQRNLALIRLSASMLLAVLWAPIVVQLAVVSLTSRCHSAPGEVAQACDLMRKGTIGAVATWASWTLLATLLVVFNTNPRCSRPQLSALPFMRVPMPSTGCGPVDCHASLSLPLGHKQQQQQRYSLSLPTKGSAVAPQSGPNQTAQHHSQHQNQPSGYSAFQHKPQHPGLVPGGAGQRKPQSQSYRSSWSYMDKSSIMSELGKGDSQGMGQSGGKGNALLHSQNMVHQFYHLQNQQFQSLHQIQQASRISEE</sequence>
<comment type="caution">
    <text evidence="3">The sequence shown here is derived from an EMBL/GenBank/DDBJ whole genome shotgun (WGS) entry which is preliminary data.</text>
</comment>
<dbReference type="Proteomes" id="UP001150907">
    <property type="component" value="Unassembled WGS sequence"/>
</dbReference>
<feature type="region of interest" description="Disordered" evidence="1">
    <location>
        <begin position="186"/>
        <end position="256"/>
    </location>
</feature>
<evidence type="ECO:0000313" key="4">
    <source>
        <dbReference type="Proteomes" id="UP001150907"/>
    </source>
</evidence>
<protein>
    <submittedName>
        <fullName evidence="3">Uncharacterized protein</fullName>
    </submittedName>
</protein>
<feature type="non-terminal residue" evidence="3">
    <location>
        <position position="319"/>
    </location>
</feature>
<gene>
    <name evidence="3" type="ORF">H4R26_005892</name>
</gene>
<name>A0A9W8BEW4_9FUNG</name>
<keyword evidence="2" id="KW-0812">Transmembrane</keyword>
<feature type="compositionally biased region" description="Polar residues" evidence="1">
    <location>
        <begin position="246"/>
        <end position="256"/>
    </location>
</feature>